<dbReference type="InterPro" id="IPR010920">
    <property type="entry name" value="LSM_dom_sf"/>
</dbReference>
<accession>A0A8S2LZK4</accession>
<keyword evidence="5 6" id="KW-0472">Membrane</keyword>
<feature type="transmembrane region" description="Helical" evidence="6">
    <location>
        <begin position="175"/>
        <end position="195"/>
    </location>
</feature>
<dbReference type="Gene3D" id="1.20.1280.50">
    <property type="match status" value="1"/>
</dbReference>
<dbReference type="GO" id="GO:0016020">
    <property type="term" value="C:membrane"/>
    <property type="evidence" value="ECO:0007669"/>
    <property type="project" value="UniProtKB-SubCell"/>
</dbReference>
<dbReference type="Pfam" id="PF12937">
    <property type="entry name" value="F-box-like"/>
    <property type="match status" value="1"/>
</dbReference>
<dbReference type="InterPro" id="IPR049680">
    <property type="entry name" value="FLVCR1-2_SLC49-like"/>
</dbReference>
<evidence type="ECO:0000256" key="3">
    <source>
        <dbReference type="ARBA" id="ARBA00022692"/>
    </source>
</evidence>
<dbReference type="InterPro" id="IPR012338">
    <property type="entry name" value="Beta-lactam/transpept-like"/>
</dbReference>
<feature type="transmembrane region" description="Helical" evidence="6">
    <location>
        <begin position="387"/>
        <end position="412"/>
    </location>
</feature>
<dbReference type="Proteomes" id="UP000681720">
    <property type="component" value="Unassembled WGS sequence"/>
</dbReference>
<dbReference type="Pfam" id="PF01423">
    <property type="entry name" value="LSM"/>
    <property type="match status" value="1"/>
</dbReference>
<evidence type="ECO:0000313" key="9">
    <source>
        <dbReference type="Proteomes" id="UP000681720"/>
    </source>
</evidence>
<feature type="transmembrane region" description="Helical" evidence="6">
    <location>
        <begin position="466"/>
        <end position="486"/>
    </location>
</feature>
<dbReference type="Gene3D" id="2.30.30.100">
    <property type="match status" value="1"/>
</dbReference>
<dbReference type="SUPFAM" id="SSF56601">
    <property type="entry name" value="beta-lactamase/transpeptidase-like"/>
    <property type="match status" value="1"/>
</dbReference>
<dbReference type="InterPro" id="IPR001466">
    <property type="entry name" value="Beta-lactam-related"/>
</dbReference>
<feature type="transmembrane region" description="Helical" evidence="6">
    <location>
        <begin position="424"/>
        <end position="446"/>
    </location>
</feature>
<evidence type="ECO:0000256" key="6">
    <source>
        <dbReference type="SAM" id="Phobius"/>
    </source>
</evidence>
<dbReference type="CDD" id="cd01728">
    <property type="entry name" value="LSm1"/>
    <property type="match status" value="1"/>
</dbReference>
<feature type="transmembrane region" description="Helical" evidence="6">
    <location>
        <begin position="328"/>
        <end position="352"/>
    </location>
</feature>
<dbReference type="SUPFAM" id="SSF103473">
    <property type="entry name" value="MFS general substrate transporter"/>
    <property type="match status" value="1"/>
</dbReference>
<dbReference type="InterPro" id="IPR011701">
    <property type="entry name" value="MFS"/>
</dbReference>
<evidence type="ECO:0000256" key="1">
    <source>
        <dbReference type="ARBA" id="ARBA00004141"/>
    </source>
</evidence>
<evidence type="ECO:0000259" key="7">
    <source>
        <dbReference type="PROSITE" id="PS50181"/>
    </source>
</evidence>
<keyword evidence="4 6" id="KW-1133">Transmembrane helix</keyword>
<feature type="transmembrane region" description="Helical" evidence="6">
    <location>
        <begin position="118"/>
        <end position="138"/>
    </location>
</feature>
<dbReference type="SUPFAM" id="SSF81383">
    <property type="entry name" value="F-box domain"/>
    <property type="match status" value="1"/>
</dbReference>
<feature type="transmembrane region" description="Helical" evidence="6">
    <location>
        <begin position="295"/>
        <end position="316"/>
    </location>
</feature>
<dbReference type="InterPro" id="IPR001163">
    <property type="entry name" value="Sm_dom_euk/arc"/>
</dbReference>
<evidence type="ECO:0000256" key="5">
    <source>
        <dbReference type="ARBA" id="ARBA00023136"/>
    </source>
</evidence>
<dbReference type="AlphaFoldDB" id="A0A8S2LZK4"/>
<proteinExistence type="predicted"/>
<dbReference type="PANTHER" id="PTHR10924:SF6">
    <property type="entry name" value="SOLUTE CARRIER FAMILY 49 MEMBER A3"/>
    <property type="match status" value="1"/>
</dbReference>
<evidence type="ECO:0000313" key="8">
    <source>
        <dbReference type="EMBL" id="CAF3916505.1"/>
    </source>
</evidence>
<dbReference type="PANTHER" id="PTHR10924">
    <property type="entry name" value="MAJOR FACILITATOR SUPERFAMILY PROTEIN-RELATED"/>
    <property type="match status" value="1"/>
</dbReference>
<dbReference type="Pfam" id="PF07690">
    <property type="entry name" value="MFS_1"/>
    <property type="match status" value="1"/>
</dbReference>
<dbReference type="Gene3D" id="3.40.710.10">
    <property type="entry name" value="DD-peptidase/beta-lactamase superfamily"/>
    <property type="match status" value="1"/>
</dbReference>
<gene>
    <name evidence="8" type="ORF">GIL414_LOCUS7345</name>
</gene>
<dbReference type="Gene3D" id="1.20.1250.20">
    <property type="entry name" value="MFS general substrate transporter like domains"/>
    <property type="match status" value="2"/>
</dbReference>
<dbReference type="GO" id="GO:0000932">
    <property type="term" value="C:P-body"/>
    <property type="evidence" value="ECO:0007669"/>
    <property type="project" value="UniProtKB-SubCell"/>
</dbReference>
<dbReference type="SMART" id="SM00256">
    <property type="entry name" value="FBOX"/>
    <property type="match status" value="1"/>
</dbReference>
<dbReference type="InterPro" id="IPR036047">
    <property type="entry name" value="F-box-like_dom_sf"/>
</dbReference>
<dbReference type="InterPro" id="IPR034104">
    <property type="entry name" value="Lsm1"/>
</dbReference>
<evidence type="ECO:0000256" key="4">
    <source>
        <dbReference type="ARBA" id="ARBA00022989"/>
    </source>
</evidence>
<evidence type="ECO:0000256" key="2">
    <source>
        <dbReference type="ARBA" id="ARBA00004201"/>
    </source>
</evidence>
<feature type="transmembrane region" description="Helical" evidence="6">
    <location>
        <begin position="364"/>
        <end position="381"/>
    </location>
</feature>
<dbReference type="EMBL" id="CAJOBJ010002226">
    <property type="protein sequence ID" value="CAF3916505.1"/>
    <property type="molecule type" value="Genomic_DNA"/>
</dbReference>
<comment type="subcellular location">
    <subcellularLocation>
        <location evidence="2">Cytoplasm</location>
        <location evidence="2">P-body</location>
    </subcellularLocation>
    <subcellularLocation>
        <location evidence="1">Membrane</location>
        <topology evidence="1">Multi-pass membrane protein</topology>
    </subcellularLocation>
</comment>
<reference evidence="8" key="1">
    <citation type="submission" date="2021-02" db="EMBL/GenBank/DDBJ databases">
        <authorList>
            <person name="Nowell W R."/>
        </authorList>
    </citation>
    <scope>NUCLEOTIDE SEQUENCE</scope>
</reference>
<feature type="transmembrane region" description="Helical" evidence="6">
    <location>
        <begin position="78"/>
        <end position="98"/>
    </location>
</feature>
<keyword evidence="3 6" id="KW-0812">Transmembrane</keyword>
<name>A0A8S2LZK4_9BILA</name>
<organism evidence="8 9">
    <name type="scientific">Rotaria magnacalcarata</name>
    <dbReference type="NCBI Taxonomy" id="392030"/>
    <lineage>
        <taxon>Eukaryota</taxon>
        <taxon>Metazoa</taxon>
        <taxon>Spiralia</taxon>
        <taxon>Gnathifera</taxon>
        <taxon>Rotifera</taxon>
        <taxon>Eurotatoria</taxon>
        <taxon>Bdelloidea</taxon>
        <taxon>Philodinida</taxon>
        <taxon>Philodinidae</taxon>
        <taxon>Rotaria</taxon>
    </lineage>
</organism>
<dbReference type="InterPro" id="IPR001810">
    <property type="entry name" value="F-box_dom"/>
</dbReference>
<dbReference type="Pfam" id="PF00144">
    <property type="entry name" value="Beta-lactamase"/>
    <property type="match status" value="1"/>
</dbReference>
<comment type="caution">
    <text evidence="8">The sequence shown here is derived from an EMBL/GenBank/DDBJ whole genome shotgun (WGS) entry which is preliminary data.</text>
</comment>
<dbReference type="InterPro" id="IPR036259">
    <property type="entry name" value="MFS_trans_sf"/>
</dbReference>
<dbReference type="GO" id="GO:0000956">
    <property type="term" value="P:nuclear-transcribed mRNA catabolic process"/>
    <property type="evidence" value="ECO:0007669"/>
    <property type="project" value="InterPro"/>
</dbReference>
<feature type="transmembrane region" description="Helical" evidence="6">
    <location>
        <begin position="241"/>
        <end position="261"/>
    </location>
</feature>
<sequence>MDVSIVNNDFYLSGMAALIGDIDKQLMVMLRDGRTFIAFLRSLDQFGNLVLHQAFERIIVGQQYADIPRVYPTYRRRWFYLFVVCLAQISNAFIWINFSPIANLGVEYYKVNYDAINWLSLMYMIVTIPFTLPSTWLIDKLGVRVGMYIGVWMNAIGSVIRCFSVLASIGTQGRFVILMFGQFICALAQTFILFIPTKFSFVWFSEKQRSLANAIAIGSNFFGILLGSILSPIIAPDTSKIPLLLYLSVIPALLAGILSLGMRSAEPPTPSCKAVVHIRQPFLLSLKRLCRSKSYVVLFIGCGIAIGCFNALSTLVEQMMCPFGYDNVTLGICLGFFIGAGSLGSLVFGYFADRTGKLEEISKILYTASSVAYILLVLFIINRVPRYFIYFAFAFVGFVSLPLSPISMDLCLECVYPIPEATAIGINVMASQIIGILMVVIFPKFGRPLNEYEMSIETCSKDSTDKIVVLNYSTPLYIMAFIMVLMDRLPYELLFSIATHLDSPKDLCSLSRVSSVFLSVSRDDRIWKRLCYRLYNVNPPLDELKQNFYNLFTKILVPYGRYLGYWKSNEMYYGGLIVVHLKISDGTIIGEKLNVANVSDEDVTCTAEIDILDLLFLRNELLDAHIPVAAAVLVNATDILYQDAFGYQSISPIKMMDVDKSIFVLVSIPKTFIAVPIMQLVESNRLDLDTDINRYLSSSNQHINNPQYHYHHITLRQLLSHSVSIGYNLEMETTFAGFGDNAFSEMSLVDAFFHISESKRVELAI</sequence>
<feature type="domain" description="F-box" evidence="7">
    <location>
        <begin position="483"/>
        <end position="530"/>
    </location>
</feature>
<dbReference type="GO" id="GO:0022857">
    <property type="term" value="F:transmembrane transporter activity"/>
    <property type="evidence" value="ECO:0007669"/>
    <property type="project" value="InterPro"/>
</dbReference>
<feature type="transmembrane region" description="Helical" evidence="6">
    <location>
        <begin position="215"/>
        <end position="235"/>
    </location>
</feature>
<protein>
    <recommendedName>
        <fullName evidence="7">F-box domain-containing protein</fullName>
    </recommendedName>
</protein>
<dbReference type="PROSITE" id="PS50181">
    <property type="entry name" value="FBOX"/>
    <property type="match status" value="1"/>
</dbReference>
<dbReference type="SUPFAM" id="SSF50182">
    <property type="entry name" value="Sm-like ribonucleoproteins"/>
    <property type="match status" value="1"/>
</dbReference>